<gene>
    <name evidence="8" type="ORF">EJB05_32504</name>
</gene>
<dbReference type="GO" id="GO:0004252">
    <property type="term" value="F:serine-type endopeptidase activity"/>
    <property type="evidence" value="ECO:0007669"/>
    <property type="project" value="InterPro"/>
</dbReference>
<evidence type="ECO:0000313" key="9">
    <source>
        <dbReference type="Proteomes" id="UP000324897"/>
    </source>
</evidence>
<evidence type="ECO:0008006" key="10">
    <source>
        <dbReference type="Google" id="ProtNLM"/>
    </source>
</evidence>
<sequence>MASCFKLCFVALFIFATTSTLLLSTAESVNSTTKSPPASTLHPPQAKKPSGEYRTYIILLWPPTDRDGSAMDAAAHRQWHESFLPTRLTDAGEPRLLRSYRFVFNGFAASLTEAELEAVARKPGFLHSFPDRVRHLLTTHTPAFLGLTKDSGVWRDTSYGKGVVIDRRRRRGHQCRASVSGRPWHGGATSGVEGLVPRCNNKLVGAKTFLPGDDDPRDLDGHGTHTATIAAGNFVDGVSRNGLAPGTAAGIAPGAHLATYRACDEIGCNDTAILHAMDAAIEDGVDVLSISIGKNTAFDNDPIAIGAYTAVSRDVIVVAAAGNDGPAASTVVNEAPWILTVAAGTVDRMFPADVQHEDGHLTLGQSFGERTDSSSHRDWTPLQYVVDDEEERHCQYLEHEVFDNKIVVCEAVASSDRQQEIIQLLLDNGADGVVLIDEEENGYTTILQDFGPRVVQVASPNAEYATSPKPAGIISLVNNTQLDFGPAPVVAHFSSRGPSRRSPGVLKPDIDPRAGPEHPRRSAFSTRPLRRRTCLPVHGMGSQVWRAGPR</sequence>
<feature type="region of interest" description="Disordered" evidence="4">
    <location>
        <begin position="493"/>
        <end position="524"/>
    </location>
</feature>
<dbReference type="EMBL" id="RWGY01000026">
    <property type="protein sequence ID" value="TVU22786.1"/>
    <property type="molecule type" value="Genomic_DNA"/>
</dbReference>
<comment type="similarity">
    <text evidence="1 3">Belongs to the peptidase S8 family.</text>
</comment>
<feature type="non-terminal residue" evidence="8">
    <location>
        <position position="1"/>
    </location>
</feature>
<evidence type="ECO:0000256" key="2">
    <source>
        <dbReference type="ARBA" id="ARBA00022729"/>
    </source>
</evidence>
<dbReference type="AlphaFoldDB" id="A0A5J9UH00"/>
<keyword evidence="9" id="KW-1185">Reference proteome</keyword>
<feature type="signal peptide" evidence="5">
    <location>
        <begin position="1"/>
        <end position="20"/>
    </location>
</feature>
<evidence type="ECO:0000256" key="5">
    <source>
        <dbReference type="SAM" id="SignalP"/>
    </source>
</evidence>
<evidence type="ECO:0000259" key="7">
    <source>
        <dbReference type="Pfam" id="PF05922"/>
    </source>
</evidence>
<organism evidence="8 9">
    <name type="scientific">Eragrostis curvula</name>
    <name type="common">weeping love grass</name>
    <dbReference type="NCBI Taxonomy" id="38414"/>
    <lineage>
        <taxon>Eukaryota</taxon>
        <taxon>Viridiplantae</taxon>
        <taxon>Streptophyta</taxon>
        <taxon>Embryophyta</taxon>
        <taxon>Tracheophyta</taxon>
        <taxon>Spermatophyta</taxon>
        <taxon>Magnoliopsida</taxon>
        <taxon>Liliopsida</taxon>
        <taxon>Poales</taxon>
        <taxon>Poaceae</taxon>
        <taxon>PACMAD clade</taxon>
        <taxon>Chloridoideae</taxon>
        <taxon>Eragrostideae</taxon>
        <taxon>Eragrostidinae</taxon>
        <taxon>Eragrostis</taxon>
    </lineage>
</organism>
<feature type="chain" id="PRO_5023808131" description="Inhibitor I9 domain-containing protein" evidence="5">
    <location>
        <begin position="21"/>
        <end position="550"/>
    </location>
</feature>
<dbReference type="InterPro" id="IPR036852">
    <property type="entry name" value="Peptidase_S8/S53_dom_sf"/>
</dbReference>
<dbReference type="InterPro" id="IPR037045">
    <property type="entry name" value="S8pro/Inhibitor_I9_sf"/>
</dbReference>
<comment type="caution">
    <text evidence="3">Lacks conserved residue(s) required for the propagation of feature annotation.</text>
</comment>
<feature type="compositionally biased region" description="Low complexity" evidence="4">
    <location>
        <begin position="494"/>
        <end position="504"/>
    </location>
</feature>
<evidence type="ECO:0000313" key="8">
    <source>
        <dbReference type="EMBL" id="TVU22786.1"/>
    </source>
</evidence>
<dbReference type="InterPro" id="IPR010259">
    <property type="entry name" value="S8pro/Inhibitor_I9"/>
</dbReference>
<dbReference type="PANTHER" id="PTHR10795">
    <property type="entry name" value="PROPROTEIN CONVERTASE SUBTILISIN/KEXIN"/>
    <property type="match status" value="1"/>
</dbReference>
<evidence type="ECO:0000256" key="4">
    <source>
        <dbReference type="SAM" id="MobiDB-lite"/>
    </source>
</evidence>
<dbReference type="InterPro" id="IPR000209">
    <property type="entry name" value="Peptidase_S8/S53_dom"/>
</dbReference>
<dbReference type="SUPFAM" id="SSF52743">
    <property type="entry name" value="Subtilisin-like"/>
    <property type="match status" value="1"/>
</dbReference>
<comment type="caution">
    <text evidence="8">The sequence shown here is derived from an EMBL/GenBank/DDBJ whole genome shotgun (WGS) entry which is preliminary data.</text>
</comment>
<accession>A0A5J9UH00</accession>
<dbReference type="Gene3D" id="3.40.50.200">
    <property type="entry name" value="Peptidase S8/S53 domain"/>
    <property type="match status" value="1"/>
</dbReference>
<dbReference type="Pfam" id="PF00082">
    <property type="entry name" value="Peptidase_S8"/>
    <property type="match status" value="1"/>
</dbReference>
<feature type="compositionally biased region" description="Basic and acidic residues" evidence="4">
    <location>
        <begin position="508"/>
        <end position="520"/>
    </location>
</feature>
<name>A0A5J9UH00_9POAL</name>
<feature type="domain" description="Peptidase S8/S53" evidence="6">
    <location>
        <begin position="213"/>
        <end position="510"/>
    </location>
</feature>
<evidence type="ECO:0000256" key="1">
    <source>
        <dbReference type="ARBA" id="ARBA00011073"/>
    </source>
</evidence>
<dbReference type="Proteomes" id="UP000324897">
    <property type="component" value="Unassembled WGS sequence"/>
</dbReference>
<dbReference type="PROSITE" id="PS51892">
    <property type="entry name" value="SUBTILASE"/>
    <property type="match status" value="1"/>
</dbReference>
<dbReference type="InterPro" id="IPR045051">
    <property type="entry name" value="SBT"/>
</dbReference>
<keyword evidence="2 5" id="KW-0732">Signal</keyword>
<reference evidence="8 9" key="1">
    <citation type="journal article" date="2019" name="Sci. Rep.">
        <title>A high-quality genome of Eragrostis curvula grass provides insights into Poaceae evolution and supports new strategies to enhance forage quality.</title>
        <authorList>
            <person name="Carballo J."/>
            <person name="Santos B.A.C.M."/>
            <person name="Zappacosta D."/>
            <person name="Garbus I."/>
            <person name="Selva J.P."/>
            <person name="Gallo C.A."/>
            <person name="Diaz A."/>
            <person name="Albertini E."/>
            <person name="Caccamo M."/>
            <person name="Echenique V."/>
        </authorList>
    </citation>
    <scope>NUCLEOTIDE SEQUENCE [LARGE SCALE GENOMIC DNA]</scope>
    <source>
        <strain evidence="9">cv. Victoria</strain>
        <tissue evidence="8">Leaf</tissue>
    </source>
</reference>
<proteinExistence type="inferred from homology"/>
<evidence type="ECO:0000256" key="3">
    <source>
        <dbReference type="PROSITE-ProRule" id="PRU01240"/>
    </source>
</evidence>
<feature type="domain" description="Inhibitor I9" evidence="7">
    <location>
        <begin position="56"/>
        <end position="136"/>
    </location>
</feature>
<protein>
    <recommendedName>
        <fullName evidence="10">Inhibitor I9 domain-containing protein</fullName>
    </recommendedName>
</protein>
<evidence type="ECO:0000259" key="6">
    <source>
        <dbReference type="Pfam" id="PF00082"/>
    </source>
</evidence>
<dbReference type="Pfam" id="PF05922">
    <property type="entry name" value="Inhibitor_I9"/>
    <property type="match status" value="1"/>
</dbReference>
<dbReference type="Gene3D" id="3.30.70.80">
    <property type="entry name" value="Peptidase S8 propeptide/proteinase inhibitor I9"/>
    <property type="match status" value="1"/>
</dbReference>
<dbReference type="GO" id="GO:0006508">
    <property type="term" value="P:proteolysis"/>
    <property type="evidence" value="ECO:0007669"/>
    <property type="project" value="InterPro"/>
</dbReference>
<dbReference type="Gramene" id="TVU22786">
    <property type="protein sequence ID" value="TVU22786"/>
    <property type="gene ID" value="EJB05_32504"/>
</dbReference>
<dbReference type="OrthoDB" id="695927at2759"/>